<evidence type="ECO:0000256" key="6">
    <source>
        <dbReference type="ARBA" id="ARBA00023128"/>
    </source>
</evidence>
<evidence type="ECO:0000256" key="4">
    <source>
        <dbReference type="ARBA" id="ARBA00022989"/>
    </source>
</evidence>
<dbReference type="AlphaFoldDB" id="A0A8T2U3X2"/>
<evidence type="ECO:0000256" key="8">
    <source>
        <dbReference type="SAM" id="Phobius"/>
    </source>
</evidence>
<dbReference type="OMA" id="FSQCRHC"/>
<comment type="subcellular location">
    <subcellularLocation>
        <location evidence="2">Membrane</location>
    </subcellularLocation>
    <subcellularLocation>
        <location evidence="1">Mitochondrion</location>
    </subcellularLocation>
</comment>
<proteinExistence type="predicted"/>
<gene>
    <name evidence="9" type="ORF">KP509_08G017200</name>
</gene>
<dbReference type="Proteomes" id="UP000825935">
    <property type="component" value="Chromosome 8"/>
</dbReference>
<dbReference type="GO" id="GO:0016020">
    <property type="term" value="C:membrane"/>
    <property type="evidence" value="ECO:0007669"/>
    <property type="project" value="UniProtKB-SubCell"/>
</dbReference>
<keyword evidence="7 8" id="KW-0472">Membrane</keyword>
<dbReference type="GO" id="GO:0005739">
    <property type="term" value="C:mitochondrion"/>
    <property type="evidence" value="ECO:0007669"/>
    <property type="project" value="UniProtKB-SubCell"/>
</dbReference>
<comment type="caution">
    <text evidence="9">The sequence shown here is derived from an EMBL/GenBank/DDBJ whole genome shotgun (WGS) entry which is preliminary data.</text>
</comment>
<evidence type="ECO:0000313" key="9">
    <source>
        <dbReference type="EMBL" id="KAH7430851.1"/>
    </source>
</evidence>
<accession>A0A8T2U3X2</accession>
<evidence type="ECO:0000256" key="3">
    <source>
        <dbReference type="ARBA" id="ARBA00022692"/>
    </source>
</evidence>
<keyword evidence="4 8" id="KW-1133">Transmembrane helix</keyword>
<dbReference type="FunFam" id="1.20.5.340:FF:000029">
    <property type="entry name" value="Coiled-coil domain-containing protein 90-like"/>
    <property type="match status" value="1"/>
</dbReference>
<dbReference type="PANTHER" id="PTHR14360:SF1">
    <property type="entry name" value="PROTEIN FMP32, MITOCHONDRIAL"/>
    <property type="match status" value="1"/>
</dbReference>
<dbReference type="OrthoDB" id="889336at2759"/>
<keyword evidence="3 8" id="KW-0812">Transmembrane</keyword>
<evidence type="ECO:0000256" key="1">
    <source>
        <dbReference type="ARBA" id="ARBA00004173"/>
    </source>
</evidence>
<dbReference type="EMBL" id="CM035413">
    <property type="protein sequence ID" value="KAH7430851.1"/>
    <property type="molecule type" value="Genomic_DNA"/>
</dbReference>
<organism evidence="9 10">
    <name type="scientific">Ceratopteris richardii</name>
    <name type="common">Triangle waterfern</name>
    <dbReference type="NCBI Taxonomy" id="49495"/>
    <lineage>
        <taxon>Eukaryota</taxon>
        <taxon>Viridiplantae</taxon>
        <taxon>Streptophyta</taxon>
        <taxon>Embryophyta</taxon>
        <taxon>Tracheophyta</taxon>
        <taxon>Polypodiopsida</taxon>
        <taxon>Polypodiidae</taxon>
        <taxon>Polypodiales</taxon>
        <taxon>Pteridineae</taxon>
        <taxon>Pteridaceae</taxon>
        <taxon>Parkerioideae</taxon>
        <taxon>Ceratopteris</taxon>
    </lineage>
</organism>
<sequence>MGLVRFLFGNAFRSDHSKALMLFFPSRMDPSFSGGTGIKDLFSRNFSQLVAPAKGNKKVMFVDTLSLVRRLESQGLTQKQAEAVTEAIIEVLNDSMDNVSQTFVSKPDIQKNEMMQEVALQKLSAEIQNAQEYKISLTQRDVERIKTDIEKMRSDLRYEIDKVTAAQRLDINLERGRTRDDLAKQGVETSELTNKLDREIHLLKTQVEAAKYEVIKYGIGTIVSFTAVGLGLLRILM</sequence>
<name>A0A8T2U3X2_CERRI</name>
<keyword evidence="10" id="KW-1185">Reference proteome</keyword>
<dbReference type="Pfam" id="PF07798">
    <property type="entry name" value="CCDC90-like"/>
    <property type="match status" value="1"/>
</dbReference>
<dbReference type="Gene3D" id="1.20.5.340">
    <property type="match status" value="1"/>
</dbReference>
<feature type="transmembrane region" description="Helical" evidence="8">
    <location>
        <begin position="214"/>
        <end position="236"/>
    </location>
</feature>
<protein>
    <submittedName>
        <fullName evidence="9">Uncharacterized protein</fullName>
    </submittedName>
</protein>
<keyword evidence="5" id="KW-0175">Coiled coil</keyword>
<evidence type="ECO:0000256" key="2">
    <source>
        <dbReference type="ARBA" id="ARBA00004370"/>
    </source>
</evidence>
<evidence type="ECO:0000256" key="5">
    <source>
        <dbReference type="ARBA" id="ARBA00023054"/>
    </source>
</evidence>
<reference evidence="9" key="1">
    <citation type="submission" date="2021-08" db="EMBL/GenBank/DDBJ databases">
        <title>WGS assembly of Ceratopteris richardii.</title>
        <authorList>
            <person name="Marchant D.B."/>
            <person name="Chen G."/>
            <person name="Jenkins J."/>
            <person name="Shu S."/>
            <person name="Leebens-Mack J."/>
            <person name="Grimwood J."/>
            <person name="Schmutz J."/>
            <person name="Soltis P."/>
            <person name="Soltis D."/>
            <person name="Chen Z.-H."/>
        </authorList>
    </citation>
    <scope>NUCLEOTIDE SEQUENCE</scope>
    <source>
        <strain evidence="9">Whitten #5841</strain>
        <tissue evidence="9">Leaf</tissue>
    </source>
</reference>
<evidence type="ECO:0000256" key="7">
    <source>
        <dbReference type="ARBA" id="ARBA00023136"/>
    </source>
</evidence>
<dbReference type="InterPro" id="IPR024461">
    <property type="entry name" value="CCDC90-like"/>
</dbReference>
<keyword evidence="6" id="KW-0496">Mitochondrion</keyword>
<dbReference type="PANTHER" id="PTHR14360">
    <property type="entry name" value="PROTEIN FMP32, MITOCHONDRIAL"/>
    <property type="match status" value="1"/>
</dbReference>
<evidence type="ECO:0000313" key="10">
    <source>
        <dbReference type="Proteomes" id="UP000825935"/>
    </source>
</evidence>